<organism evidence="2 3">
    <name type="scientific">Acrodontium crateriforme</name>
    <dbReference type="NCBI Taxonomy" id="150365"/>
    <lineage>
        <taxon>Eukaryota</taxon>
        <taxon>Fungi</taxon>
        <taxon>Dikarya</taxon>
        <taxon>Ascomycota</taxon>
        <taxon>Pezizomycotina</taxon>
        <taxon>Dothideomycetes</taxon>
        <taxon>Dothideomycetidae</taxon>
        <taxon>Mycosphaerellales</taxon>
        <taxon>Teratosphaeriaceae</taxon>
        <taxon>Acrodontium</taxon>
    </lineage>
</organism>
<dbReference type="GO" id="GO:0016301">
    <property type="term" value="F:kinase activity"/>
    <property type="evidence" value="ECO:0007669"/>
    <property type="project" value="UniProtKB-KW"/>
</dbReference>
<feature type="region of interest" description="Disordered" evidence="1">
    <location>
        <begin position="1"/>
        <end position="27"/>
    </location>
</feature>
<feature type="compositionally biased region" description="Basic and acidic residues" evidence="1">
    <location>
        <begin position="188"/>
        <end position="204"/>
    </location>
</feature>
<gene>
    <name evidence="2" type="ORF">R9X50_00003500</name>
</gene>
<evidence type="ECO:0000256" key="1">
    <source>
        <dbReference type="SAM" id="MobiDB-lite"/>
    </source>
</evidence>
<feature type="compositionally biased region" description="Polar residues" evidence="1">
    <location>
        <begin position="465"/>
        <end position="477"/>
    </location>
</feature>
<keyword evidence="2" id="KW-0418">Kinase</keyword>
<proteinExistence type="predicted"/>
<feature type="region of interest" description="Disordered" evidence="1">
    <location>
        <begin position="165"/>
        <end position="214"/>
    </location>
</feature>
<reference evidence="2 3" key="1">
    <citation type="submission" date="2023-11" db="EMBL/GenBank/DDBJ databases">
        <title>An acidophilic fungus is an integral part of prey digestion in a carnivorous sundew plant.</title>
        <authorList>
            <person name="Tsai I.J."/>
        </authorList>
    </citation>
    <scope>NUCLEOTIDE SEQUENCE [LARGE SCALE GENOMIC DNA]</scope>
    <source>
        <strain evidence="2">169a</strain>
    </source>
</reference>
<accession>A0AAQ3LWI2</accession>
<feature type="compositionally biased region" description="Basic and acidic residues" evidence="1">
    <location>
        <begin position="9"/>
        <end position="27"/>
    </location>
</feature>
<protein>
    <submittedName>
        <fullName evidence="2">Protein kinase-like domain protein</fullName>
    </submittedName>
</protein>
<feature type="compositionally biased region" description="Polar residues" evidence="1">
    <location>
        <begin position="165"/>
        <end position="185"/>
    </location>
</feature>
<keyword evidence="3" id="KW-1185">Reference proteome</keyword>
<evidence type="ECO:0000313" key="2">
    <source>
        <dbReference type="EMBL" id="WPG97263.1"/>
    </source>
</evidence>
<evidence type="ECO:0000313" key="3">
    <source>
        <dbReference type="Proteomes" id="UP001303373"/>
    </source>
</evidence>
<dbReference type="AlphaFoldDB" id="A0AAQ3LWI2"/>
<feature type="compositionally biased region" description="Acidic residues" evidence="1">
    <location>
        <begin position="440"/>
        <end position="449"/>
    </location>
</feature>
<dbReference type="SUPFAM" id="SSF56112">
    <property type="entry name" value="Protein kinase-like (PK-like)"/>
    <property type="match status" value="1"/>
</dbReference>
<dbReference type="Proteomes" id="UP001303373">
    <property type="component" value="Chromosome 1"/>
</dbReference>
<name>A0AAQ3LWI2_9PEZI</name>
<dbReference type="InterPro" id="IPR011009">
    <property type="entry name" value="Kinase-like_dom_sf"/>
</dbReference>
<dbReference type="EMBL" id="CP138580">
    <property type="protein sequence ID" value="WPG97263.1"/>
    <property type="molecule type" value="Genomic_DNA"/>
</dbReference>
<feature type="compositionally biased region" description="Polar residues" evidence="1">
    <location>
        <begin position="425"/>
        <end position="439"/>
    </location>
</feature>
<keyword evidence="2" id="KW-0808">Transferase</keyword>
<feature type="region of interest" description="Disordered" evidence="1">
    <location>
        <begin position="423"/>
        <end position="486"/>
    </location>
</feature>
<sequence length="743" mass="84260">MSSQEELEELRARLRESERRREEAERLNQETTLPEYIDACHSHLFLGLIVQDVKSSTKGDPANAERKLRPDHIREWQNFHNEQQTIWDALMDSEFSTERHFRPLFMLQVDGKELRERRLGSELDLGFFERQTVERPVEYIIKQIAANPPLRKHFRLQGNVKFENHANTLNDGTTSESELISTNLGEPSPRRSERLAAAKNDEKTKPKRPPRPRADQICVYDKGRETKVPAFIIEYKAPHKLSLAHIKAGLVDMDLEEIVRFQARETPTTACKRVVAAVITQAYSYMVTGGLPFGYVCTGEAFIFLQVKHDDPSTAYYFLSVPKEDVGDSTGWESGHEGDNKLHVTAVGQALAFTLRALQATPRNSGWIRWAEENLQKWEMVYDDILDAIEEKDIPSSAFKPPTRSRNAYCRMSPVRTRSKAVLSSVASCNSPQIGTANGSDEDPDDEFPPDTPTRSDRQPRMANTAASSRQATTHASKNSENRGENRKYCTQRCLRGLISRGPLDPTCPNVLDHGIGRHGLSKAKLLSLLAKQMSPKHLCADTQLGCESLHIHGLRGALFKVTLFSHGYTFLGKGVPWEHVGIARYEESIYDLLVEIQGIHVPVLLGGIDVHGSLYYDGIVQIVHLMLMSYSGKNIDTAMRELPERRDQLIANAESSLRAIQRFGILHSDPIPANILWNSVDDQVMIIDLERARIPERGTPLMPISSNRRLRQDSVFTEDRNALLPRFDREVREMKNNLLRYI</sequence>